<feature type="compositionally biased region" description="Polar residues" evidence="1">
    <location>
        <begin position="1"/>
        <end position="36"/>
    </location>
</feature>
<organism evidence="2">
    <name type="scientific">Tanacetum cinerariifolium</name>
    <name type="common">Dalmatian daisy</name>
    <name type="synonym">Chrysanthemum cinerariifolium</name>
    <dbReference type="NCBI Taxonomy" id="118510"/>
    <lineage>
        <taxon>Eukaryota</taxon>
        <taxon>Viridiplantae</taxon>
        <taxon>Streptophyta</taxon>
        <taxon>Embryophyta</taxon>
        <taxon>Tracheophyta</taxon>
        <taxon>Spermatophyta</taxon>
        <taxon>Magnoliopsida</taxon>
        <taxon>eudicotyledons</taxon>
        <taxon>Gunneridae</taxon>
        <taxon>Pentapetalae</taxon>
        <taxon>asterids</taxon>
        <taxon>campanulids</taxon>
        <taxon>Asterales</taxon>
        <taxon>Asteraceae</taxon>
        <taxon>Asteroideae</taxon>
        <taxon>Anthemideae</taxon>
        <taxon>Anthemidinae</taxon>
        <taxon>Tanacetum</taxon>
    </lineage>
</organism>
<protein>
    <submittedName>
        <fullName evidence="2">Uncharacterized protein</fullName>
    </submittedName>
</protein>
<feature type="non-terminal residue" evidence="2">
    <location>
        <position position="47"/>
    </location>
</feature>
<name>A0A699VIN5_TANCI</name>
<reference evidence="2" key="1">
    <citation type="journal article" date="2019" name="Sci. Rep.">
        <title>Draft genome of Tanacetum cinerariifolium, the natural source of mosquito coil.</title>
        <authorList>
            <person name="Yamashiro T."/>
            <person name="Shiraishi A."/>
            <person name="Satake H."/>
            <person name="Nakayama K."/>
        </authorList>
    </citation>
    <scope>NUCLEOTIDE SEQUENCE</scope>
</reference>
<dbReference type="EMBL" id="BKCJ011458374">
    <property type="protein sequence ID" value="GFD35395.1"/>
    <property type="molecule type" value="Genomic_DNA"/>
</dbReference>
<comment type="caution">
    <text evidence="2">The sequence shown here is derived from an EMBL/GenBank/DDBJ whole genome shotgun (WGS) entry which is preliminary data.</text>
</comment>
<sequence>MQMVDNNVGNQVRHNTVQNDGNEVGQNAVQNQASTEGNGNGINGNLI</sequence>
<accession>A0A699VIN5</accession>
<evidence type="ECO:0000313" key="2">
    <source>
        <dbReference type="EMBL" id="GFD35395.1"/>
    </source>
</evidence>
<dbReference type="AlphaFoldDB" id="A0A699VIN5"/>
<proteinExistence type="predicted"/>
<feature type="region of interest" description="Disordered" evidence="1">
    <location>
        <begin position="1"/>
        <end position="47"/>
    </location>
</feature>
<feature type="compositionally biased region" description="Gly residues" evidence="1">
    <location>
        <begin position="38"/>
        <end position="47"/>
    </location>
</feature>
<evidence type="ECO:0000256" key="1">
    <source>
        <dbReference type="SAM" id="MobiDB-lite"/>
    </source>
</evidence>
<gene>
    <name evidence="2" type="ORF">Tci_907364</name>
</gene>